<organism evidence="8 9">
    <name type="scientific">Baia soyae</name>
    <dbReference type="NCBI Taxonomy" id="1544746"/>
    <lineage>
        <taxon>Bacteria</taxon>
        <taxon>Bacillati</taxon>
        <taxon>Bacillota</taxon>
        <taxon>Bacilli</taxon>
        <taxon>Bacillales</taxon>
        <taxon>Thermoactinomycetaceae</taxon>
        <taxon>Baia</taxon>
    </lineage>
</organism>
<dbReference type="Gene3D" id="3.90.780.10">
    <property type="entry name" value="5'-Nucleotidase, C-terminal domain"/>
    <property type="match status" value="1"/>
</dbReference>
<comment type="similarity">
    <text evidence="1 5">Belongs to the 5'-nucleotidase family.</text>
</comment>
<comment type="caution">
    <text evidence="8">The sequence shown here is derived from an EMBL/GenBank/DDBJ whole genome shotgun (WGS) entry which is preliminary data.</text>
</comment>
<dbReference type="GO" id="GO:0000166">
    <property type="term" value="F:nucleotide binding"/>
    <property type="evidence" value="ECO:0007669"/>
    <property type="project" value="UniProtKB-KW"/>
</dbReference>
<dbReference type="EMBL" id="SLXV01000009">
    <property type="protein sequence ID" value="TCP69395.1"/>
    <property type="molecule type" value="Genomic_DNA"/>
</dbReference>
<evidence type="ECO:0000259" key="6">
    <source>
        <dbReference type="Pfam" id="PF00149"/>
    </source>
</evidence>
<dbReference type="PANTHER" id="PTHR11575">
    <property type="entry name" value="5'-NUCLEOTIDASE-RELATED"/>
    <property type="match status" value="1"/>
</dbReference>
<dbReference type="Pfam" id="PF00149">
    <property type="entry name" value="Metallophos"/>
    <property type="match status" value="1"/>
</dbReference>
<dbReference type="InterPro" id="IPR004843">
    <property type="entry name" value="Calcineurin-like_PHP"/>
</dbReference>
<sequence length="529" mass="59929">MENNQSKTCQILVTSDVHGTILPFHYGNKAPAEFGLAKIATKIQQLKDKEPNTFILDNGDSIQGTPLTYHYVKMNQEQTIHPIPLLFNHMGTHAAIIGNHEFNYGTDVLKQVVLESQFPWLSCNILDEKTGEPTFGTPYLIHIFPNGLRMGIVGVTTSYIPNWEEPHHIKGLQFADPIIELNKWVQVLREEETVDFIAVSYHGGFERDVISGEPTEPLSGENVGYEICCQVEGIDILITGHQHRHIPSGNINGVHIIQPGSHGNLVGQVELEFVLVQGDWRLFQIKSKLHDLVGVEPDATILQMIQPYEQETQKWLDQPLGSIEGDMVVHDPMLVRTGDHPLIEWMNHVQMELTGAEISNTALFDNISPGMPNNVTMRDIVANYIYPNTLKVLRLKGKDILAALEQTATYFAPYNGEQIEVNPAFLEPKPQHYNFDMWEGIEYEINISKPFGERITKLTRNGQPFDLEREYEVVMNNYRAAGGGNYFMFQDKPVVREIPTEVSELLADYFQQKGTIHATLNHNWKVVVE</sequence>
<keyword evidence="5" id="KW-0378">Hydrolase</keyword>
<dbReference type="RefSeq" id="WP_131848346.1">
    <property type="nucleotide sequence ID" value="NZ_SLXV01000009.1"/>
</dbReference>
<dbReference type="GO" id="GO:0046872">
    <property type="term" value="F:metal ion binding"/>
    <property type="evidence" value="ECO:0007669"/>
    <property type="project" value="UniProtKB-KW"/>
</dbReference>
<keyword evidence="2" id="KW-0479">Metal-binding</keyword>
<dbReference type="GO" id="GO:0030288">
    <property type="term" value="C:outer membrane-bounded periplasmic space"/>
    <property type="evidence" value="ECO:0007669"/>
    <property type="project" value="TreeGrafter"/>
</dbReference>
<dbReference type="AlphaFoldDB" id="A0A4R2SAA8"/>
<dbReference type="InterPro" id="IPR029052">
    <property type="entry name" value="Metallo-depent_PP-like"/>
</dbReference>
<keyword evidence="3" id="KW-0732">Signal</keyword>
<dbReference type="OrthoDB" id="9775118at2"/>
<keyword evidence="4 5" id="KW-0547">Nucleotide-binding</keyword>
<dbReference type="Proteomes" id="UP000294746">
    <property type="component" value="Unassembled WGS sequence"/>
</dbReference>
<dbReference type="CDD" id="cd07410">
    <property type="entry name" value="MPP_CpdB_N"/>
    <property type="match status" value="1"/>
</dbReference>
<proteinExistence type="inferred from homology"/>
<dbReference type="Pfam" id="PF02872">
    <property type="entry name" value="5_nucleotid_C"/>
    <property type="match status" value="1"/>
</dbReference>
<dbReference type="InterPro" id="IPR036907">
    <property type="entry name" value="5'-Nucleotdase_C_sf"/>
</dbReference>
<feature type="domain" description="5'-Nucleotidase C-terminal" evidence="7">
    <location>
        <begin position="336"/>
        <end position="490"/>
    </location>
</feature>
<evidence type="ECO:0000256" key="4">
    <source>
        <dbReference type="ARBA" id="ARBA00022741"/>
    </source>
</evidence>
<dbReference type="GO" id="GO:0016787">
    <property type="term" value="F:hydrolase activity"/>
    <property type="evidence" value="ECO:0007669"/>
    <property type="project" value="UniProtKB-KW"/>
</dbReference>
<evidence type="ECO:0000256" key="5">
    <source>
        <dbReference type="RuleBase" id="RU362119"/>
    </source>
</evidence>
<protein>
    <submittedName>
        <fullName evidence="8">2',3'-cyclic-nucleotide 2'-phosphodiesterase/3'-nucleotidase</fullName>
    </submittedName>
</protein>
<evidence type="ECO:0000256" key="3">
    <source>
        <dbReference type="ARBA" id="ARBA00022729"/>
    </source>
</evidence>
<dbReference type="InterPro" id="IPR006179">
    <property type="entry name" value="5_nucleotidase/apyrase"/>
</dbReference>
<dbReference type="PRINTS" id="PR01607">
    <property type="entry name" value="APYRASEFAMLY"/>
</dbReference>
<dbReference type="GO" id="GO:0009166">
    <property type="term" value="P:nucleotide catabolic process"/>
    <property type="evidence" value="ECO:0007669"/>
    <property type="project" value="InterPro"/>
</dbReference>
<evidence type="ECO:0000259" key="7">
    <source>
        <dbReference type="Pfam" id="PF02872"/>
    </source>
</evidence>
<dbReference type="InterPro" id="IPR041827">
    <property type="entry name" value="CpdB_N"/>
</dbReference>
<feature type="domain" description="Calcineurin-like phosphoesterase" evidence="6">
    <location>
        <begin position="11"/>
        <end position="244"/>
    </location>
</feature>
<evidence type="ECO:0000313" key="9">
    <source>
        <dbReference type="Proteomes" id="UP000294746"/>
    </source>
</evidence>
<dbReference type="SUPFAM" id="SSF56300">
    <property type="entry name" value="Metallo-dependent phosphatases"/>
    <property type="match status" value="1"/>
</dbReference>
<reference evidence="8 9" key="1">
    <citation type="submission" date="2019-03" db="EMBL/GenBank/DDBJ databases">
        <title>Genomic Encyclopedia of Type Strains, Phase IV (KMG-IV): sequencing the most valuable type-strain genomes for metagenomic binning, comparative biology and taxonomic classification.</title>
        <authorList>
            <person name="Goeker M."/>
        </authorList>
    </citation>
    <scope>NUCLEOTIDE SEQUENCE [LARGE SCALE GENOMIC DNA]</scope>
    <source>
        <strain evidence="8 9">DSM 46831</strain>
    </source>
</reference>
<evidence type="ECO:0000256" key="2">
    <source>
        <dbReference type="ARBA" id="ARBA00022723"/>
    </source>
</evidence>
<accession>A0A4R2SAA8</accession>
<name>A0A4R2SAA8_9BACL</name>
<dbReference type="InterPro" id="IPR008334">
    <property type="entry name" value="5'-Nucleotdase_C"/>
</dbReference>
<evidence type="ECO:0000256" key="1">
    <source>
        <dbReference type="ARBA" id="ARBA00006654"/>
    </source>
</evidence>
<dbReference type="SUPFAM" id="SSF55816">
    <property type="entry name" value="5'-nucleotidase (syn. UDP-sugar hydrolase), C-terminal domain"/>
    <property type="match status" value="1"/>
</dbReference>
<gene>
    <name evidence="8" type="ORF">EDD57_10954</name>
</gene>
<dbReference type="PANTHER" id="PTHR11575:SF6">
    <property type="entry name" value="2',3'-CYCLIC-NUCLEOTIDE 2'-PHOSPHODIESTERASE_3'-NUCLEOTIDASE"/>
    <property type="match status" value="1"/>
</dbReference>
<keyword evidence="9" id="KW-1185">Reference proteome</keyword>
<dbReference type="Gene3D" id="3.60.21.10">
    <property type="match status" value="1"/>
</dbReference>
<evidence type="ECO:0000313" key="8">
    <source>
        <dbReference type="EMBL" id="TCP69395.1"/>
    </source>
</evidence>